<feature type="region of interest" description="Disordered" evidence="7">
    <location>
        <begin position="404"/>
        <end position="445"/>
    </location>
</feature>
<feature type="domain" description="Nucleolar protein 10-like second" evidence="9">
    <location>
        <begin position="235"/>
        <end position="282"/>
    </location>
</feature>
<evidence type="ECO:0000259" key="8">
    <source>
        <dbReference type="Pfam" id="PF08159"/>
    </source>
</evidence>
<dbReference type="PANTHER" id="PTHR14927:SF0">
    <property type="entry name" value="NUCLEOLAR PROTEIN 10"/>
    <property type="match status" value="1"/>
</dbReference>
<evidence type="ECO:0000256" key="6">
    <source>
        <dbReference type="PROSITE-ProRule" id="PRU00221"/>
    </source>
</evidence>
<dbReference type="Proteomes" id="UP000036987">
    <property type="component" value="Unassembled WGS sequence"/>
</dbReference>
<dbReference type="Pfam" id="PF08159">
    <property type="entry name" value="NUC153"/>
    <property type="match status" value="1"/>
</dbReference>
<keyword evidence="5" id="KW-0539">Nucleus</keyword>
<dbReference type="InterPro" id="IPR036322">
    <property type="entry name" value="WD40_repeat_dom_sf"/>
</dbReference>
<feature type="repeat" description="WD" evidence="6">
    <location>
        <begin position="37"/>
        <end position="78"/>
    </location>
</feature>
<feature type="compositionally biased region" description="Basic residues" evidence="7">
    <location>
        <begin position="543"/>
        <end position="569"/>
    </location>
</feature>
<dbReference type="EMBL" id="LFYR01001193">
    <property type="protein sequence ID" value="KMZ63926.1"/>
    <property type="molecule type" value="Genomic_DNA"/>
</dbReference>
<sequence>MGRDIKYDCRSCDLLCAASSPDIYRINLEQGRFLSSLNTHSSAINVLSRSNVHGLIASGGEDGAVECFDLRARSSVGRINSVTASGDSDQEVTALQFDEDGGFLMAVGSSTGKVFLYDLRSSHPIRVKDHMYGSPILDIKWHKTPNTTSSKLISTDKHVVRIWHPDTGENFTSIEPGSGNINDTCIFKDTGLILLAQDCSRISPYFIPALGPAPKWCSHLDSITEELEEEPEVTVYDNYKFLTKEDIERLKLTHYIGTPFLKAYMHGFFINYKLYNQALSVADPFAYDSYIEKKKQEKVEAQRKSRITIKRKIPKVNRHLAARIYENEEDDDEPIKDDSNEKKKPSRRNKGLGVEIFKDDRFGDMFVNEDFEVDELSAEYKALHPLASAKQASLINEHFDPLISDEDEQNQDSDDASADSQSEDDDESDLTRNKEKKKRKVPRLYEVKDERHAEAFLRNVSLAEEDALPLAERVSALENKQKSGLSDGVKCGPGGSREITFISRRPSKNRRTDKEEEPRSEKRRGIQSLGLKVDIPDFGGRGRGGRRGGRGGGRRGGGRGGRRGGRGRH</sequence>
<evidence type="ECO:0000313" key="12">
    <source>
        <dbReference type="Proteomes" id="UP000036987"/>
    </source>
</evidence>
<name>A0A0K9P4F3_ZOSMR</name>
<gene>
    <name evidence="11" type="ORF">ZOSMA_38G00330</name>
</gene>
<dbReference type="GO" id="GO:0000462">
    <property type="term" value="P:maturation of SSU-rRNA from tricistronic rRNA transcript (SSU-rRNA, 5.8S rRNA, LSU-rRNA)"/>
    <property type="evidence" value="ECO:0000318"/>
    <property type="project" value="GO_Central"/>
</dbReference>
<dbReference type="OMA" id="MNDDMIV"/>
<evidence type="ECO:0000256" key="1">
    <source>
        <dbReference type="ARBA" id="ARBA00004604"/>
    </source>
</evidence>
<reference evidence="12" key="1">
    <citation type="journal article" date="2016" name="Nature">
        <title>The genome of the seagrass Zostera marina reveals angiosperm adaptation to the sea.</title>
        <authorList>
            <person name="Olsen J.L."/>
            <person name="Rouze P."/>
            <person name="Verhelst B."/>
            <person name="Lin Y.-C."/>
            <person name="Bayer T."/>
            <person name="Collen J."/>
            <person name="Dattolo E."/>
            <person name="De Paoli E."/>
            <person name="Dittami S."/>
            <person name="Maumus F."/>
            <person name="Michel G."/>
            <person name="Kersting A."/>
            <person name="Lauritano C."/>
            <person name="Lohaus R."/>
            <person name="Toepel M."/>
            <person name="Tonon T."/>
            <person name="Vanneste K."/>
            <person name="Amirebrahimi M."/>
            <person name="Brakel J."/>
            <person name="Bostroem C."/>
            <person name="Chovatia M."/>
            <person name="Grimwood J."/>
            <person name="Jenkins J.W."/>
            <person name="Jueterbock A."/>
            <person name="Mraz A."/>
            <person name="Stam W.T."/>
            <person name="Tice H."/>
            <person name="Bornberg-Bauer E."/>
            <person name="Green P.J."/>
            <person name="Pearson G.A."/>
            <person name="Procaccini G."/>
            <person name="Duarte C.M."/>
            <person name="Schmutz J."/>
            <person name="Reusch T.B.H."/>
            <person name="Van de Peer Y."/>
        </authorList>
    </citation>
    <scope>NUCLEOTIDE SEQUENCE [LARGE SCALE GENOMIC DNA]</scope>
    <source>
        <strain evidence="12">cv. Finnish</strain>
    </source>
</reference>
<keyword evidence="12" id="KW-1185">Reference proteome</keyword>
<evidence type="ECO:0000256" key="4">
    <source>
        <dbReference type="ARBA" id="ARBA00022737"/>
    </source>
</evidence>
<dbReference type="OrthoDB" id="273340at2759"/>
<dbReference type="PANTHER" id="PTHR14927">
    <property type="entry name" value="NUCLEOLAR PROTEIN 10"/>
    <property type="match status" value="1"/>
</dbReference>
<comment type="similarity">
    <text evidence="2">Belongs to the WD repeat NOL10/ENP2 family.</text>
</comment>
<comment type="caution">
    <text evidence="11">The sequence shown here is derived from an EMBL/GenBank/DDBJ whole genome shotgun (WGS) entry which is preliminary data.</text>
</comment>
<dbReference type="InterPro" id="IPR040382">
    <property type="entry name" value="NOL10/Enp2"/>
</dbReference>
<keyword evidence="4" id="KW-0677">Repeat</keyword>
<dbReference type="Pfam" id="PF23097">
    <property type="entry name" value="NOL10_2nd"/>
    <property type="match status" value="1"/>
</dbReference>
<dbReference type="STRING" id="29655.A0A0K9P4F3"/>
<evidence type="ECO:0000256" key="3">
    <source>
        <dbReference type="ARBA" id="ARBA00022574"/>
    </source>
</evidence>
<evidence type="ECO:0000313" key="11">
    <source>
        <dbReference type="EMBL" id="KMZ63926.1"/>
    </source>
</evidence>
<dbReference type="GO" id="GO:0005730">
    <property type="term" value="C:nucleolus"/>
    <property type="evidence" value="ECO:0000318"/>
    <property type="project" value="GO_Central"/>
</dbReference>
<feature type="region of interest" description="Disordered" evidence="7">
    <location>
        <begin position="478"/>
        <end position="569"/>
    </location>
</feature>
<evidence type="ECO:0000259" key="9">
    <source>
        <dbReference type="Pfam" id="PF23097"/>
    </source>
</evidence>
<dbReference type="SUPFAM" id="SSF50978">
    <property type="entry name" value="WD40 repeat-like"/>
    <property type="match status" value="1"/>
</dbReference>
<dbReference type="AlphaFoldDB" id="A0A0K9P4F3"/>
<dbReference type="InterPro" id="IPR056551">
    <property type="entry name" value="Beta-prop_NOL10_N"/>
</dbReference>
<dbReference type="SMART" id="SM00320">
    <property type="entry name" value="WD40"/>
    <property type="match status" value="3"/>
</dbReference>
<evidence type="ECO:0000256" key="2">
    <source>
        <dbReference type="ARBA" id="ARBA00005264"/>
    </source>
</evidence>
<dbReference type="Pfam" id="PF23098">
    <property type="entry name" value="Beta-prop_NOL10_N"/>
    <property type="match status" value="1"/>
</dbReference>
<keyword evidence="3 6" id="KW-0853">WD repeat</keyword>
<feature type="domain" description="NUC153" evidence="8">
    <location>
        <begin position="359"/>
        <end position="385"/>
    </location>
</feature>
<comment type="subcellular location">
    <subcellularLocation>
        <location evidence="1">Nucleus</location>
        <location evidence="1">Nucleolus</location>
    </subcellularLocation>
</comment>
<accession>A0A0K9P4F3</accession>
<evidence type="ECO:0000259" key="10">
    <source>
        <dbReference type="Pfam" id="PF23098"/>
    </source>
</evidence>
<feature type="region of interest" description="Disordered" evidence="7">
    <location>
        <begin position="324"/>
        <end position="348"/>
    </location>
</feature>
<protein>
    <submittedName>
        <fullName evidence="11">Nucleolar protein 10</fullName>
    </submittedName>
</protein>
<dbReference type="InterPro" id="IPR001680">
    <property type="entry name" value="WD40_rpt"/>
</dbReference>
<evidence type="ECO:0000256" key="5">
    <source>
        <dbReference type="ARBA" id="ARBA00023242"/>
    </source>
</evidence>
<feature type="compositionally biased region" description="Acidic residues" evidence="7">
    <location>
        <begin position="404"/>
        <end position="428"/>
    </location>
</feature>
<organism evidence="11 12">
    <name type="scientific">Zostera marina</name>
    <name type="common">Eelgrass</name>
    <dbReference type="NCBI Taxonomy" id="29655"/>
    <lineage>
        <taxon>Eukaryota</taxon>
        <taxon>Viridiplantae</taxon>
        <taxon>Streptophyta</taxon>
        <taxon>Embryophyta</taxon>
        <taxon>Tracheophyta</taxon>
        <taxon>Spermatophyta</taxon>
        <taxon>Magnoliopsida</taxon>
        <taxon>Liliopsida</taxon>
        <taxon>Zosteraceae</taxon>
        <taxon>Zostera</taxon>
    </lineage>
</organism>
<dbReference type="InterPro" id="IPR012580">
    <property type="entry name" value="NUC153"/>
</dbReference>
<dbReference type="GO" id="GO:0032040">
    <property type="term" value="C:small-subunit processome"/>
    <property type="evidence" value="ECO:0000318"/>
    <property type="project" value="GO_Central"/>
</dbReference>
<proteinExistence type="inferred from homology"/>
<feature type="domain" description="Nucleolar protein 10-like N-terminal" evidence="10">
    <location>
        <begin position="3"/>
        <end position="230"/>
    </location>
</feature>
<dbReference type="Gene3D" id="2.130.10.10">
    <property type="entry name" value="YVTN repeat-like/Quinoprotein amine dehydrogenase"/>
    <property type="match status" value="1"/>
</dbReference>
<dbReference type="InterPro" id="IPR056550">
    <property type="entry name" value="NOL10_2nd"/>
</dbReference>
<dbReference type="PROSITE" id="PS50082">
    <property type="entry name" value="WD_REPEATS_2"/>
    <property type="match status" value="1"/>
</dbReference>
<feature type="compositionally biased region" description="Basic and acidic residues" evidence="7">
    <location>
        <begin position="510"/>
        <end position="524"/>
    </location>
</feature>
<evidence type="ECO:0000256" key="7">
    <source>
        <dbReference type="SAM" id="MobiDB-lite"/>
    </source>
</evidence>
<dbReference type="InterPro" id="IPR015943">
    <property type="entry name" value="WD40/YVTN_repeat-like_dom_sf"/>
</dbReference>